<gene>
    <name evidence="4" type="primary">cheY_2</name>
    <name evidence="4" type="ORF">SZ25_00796</name>
</gene>
<protein>
    <submittedName>
        <fullName evidence="4">Chemotaxis protein CheY</fullName>
    </submittedName>
</protein>
<accession>A0A0F5MMV2</accession>
<organism evidence="4 5">
    <name type="scientific">Candidatus Arcanibacter lacustris</name>
    <dbReference type="NCBI Taxonomy" id="1607817"/>
    <lineage>
        <taxon>Bacteria</taxon>
        <taxon>Pseudomonadati</taxon>
        <taxon>Pseudomonadota</taxon>
        <taxon>Alphaproteobacteria</taxon>
        <taxon>Rickettsiales</taxon>
        <taxon>Candidatus Arcanibacter</taxon>
    </lineage>
</organism>
<dbReference type="SMART" id="SM00448">
    <property type="entry name" value="REC"/>
    <property type="match status" value="1"/>
</dbReference>
<dbReference type="InterPro" id="IPR001789">
    <property type="entry name" value="Sig_transdc_resp-reg_receiver"/>
</dbReference>
<dbReference type="InterPro" id="IPR050595">
    <property type="entry name" value="Bact_response_regulator"/>
</dbReference>
<evidence type="ECO:0000256" key="1">
    <source>
        <dbReference type="ARBA" id="ARBA00022553"/>
    </source>
</evidence>
<dbReference type="EMBL" id="JYHA01000129">
    <property type="protein sequence ID" value="KKB96125.1"/>
    <property type="molecule type" value="Genomic_DNA"/>
</dbReference>
<dbReference type="PROSITE" id="PS50110">
    <property type="entry name" value="RESPONSE_REGULATORY"/>
    <property type="match status" value="1"/>
</dbReference>
<dbReference type="GO" id="GO:0000160">
    <property type="term" value="P:phosphorelay signal transduction system"/>
    <property type="evidence" value="ECO:0007669"/>
    <property type="project" value="InterPro"/>
</dbReference>
<dbReference type="PANTHER" id="PTHR44591">
    <property type="entry name" value="STRESS RESPONSE REGULATOR PROTEIN 1"/>
    <property type="match status" value="1"/>
</dbReference>
<dbReference type="Proteomes" id="UP000033358">
    <property type="component" value="Unassembled WGS sequence"/>
</dbReference>
<dbReference type="CDD" id="cd00156">
    <property type="entry name" value="REC"/>
    <property type="match status" value="1"/>
</dbReference>
<keyword evidence="5" id="KW-1185">Reference proteome</keyword>
<keyword evidence="1 2" id="KW-0597">Phosphoprotein</keyword>
<evidence type="ECO:0000313" key="5">
    <source>
        <dbReference type="Proteomes" id="UP000033358"/>
    </source>
</evidence>
<name>A0A0F5MMV2_9RICK</name>
<dbReference type="Gene3D" id="3.40.50.2300">
    <property type="match status" value="1"/>
</dbReference>
<reference evidence="4 5" key="1">
    <citation type="submission" date="2015-02" db="EMBL/GenBank/DDBJ databases">
        <title>Single cell genomics of a rare environmental alphaproteobacterium provides unique insights into Rickettsiaceae evolution.</title>
        <authorList>
            <person name="Martijn J."/>
            <person name="Schulz F."/>
            <person name="Zaremba-Niedzwiedzka K."/>
            <person name="Viklund J."/>
            <person name="Stepanauskas R."/>
            <person name="Andersson S.G.E."/>
            <person name="Horn M."/>
            <person name="Guy L."/>
            <person name="Ettema T.J.G."/>
        </authorList>
    </citation>
    <scope>NUCLEOTIDE SEQUENCE [LARGE SCALE GENOMIC DNA]</scope>
    <source>
        <strain evidence="4 5">SCGC AAA041-L04</strain>
    </source>
</reference>
<evidence type="ECO:0000259" key="3">
    <source>
        <dbReference type="PROSITE" id="PS50110"/>
    </source>
</evidence>
<dbReference type="PANTHER" id="PTHR44591:SF3">
    <property type="entry name" value="RESPONSE REGULATORY DOMAIN-CONTAINING PROTEIN"/>
    <property type="match status" value="1"/>
</dbReference>
<comment type="caution">
    <text evidence="4">The sequence shown here is derived from an EMBL/GenBank/DDBJ whole genome shotgun (WGS) entry which is preliminary data.</text>
</comment>
<evidence type="ECO:0000256" key="2">
    <source>
        <dbReference type="PROSITE-ProRule" id="PRU00169"/>
    </source>
</evidence>
<dbReference type="AlphaFoldDB" id="A0A0F5MMV2"/>
<proteinExistence type="predicted"/>
<sequence>MKSCLVVDDSKVVRKFARRILEELSFAVREACDGSEALAECTKDLPDVILLDWNMPIMDGMQFLKEFRTNKAWEHVLILFCTTVNDVSCIQDAMNCGANEYIMKPFDTEIVRSKFIQMGLL</sequence>
<feature type="domain" description="Response regulatory" evidence="3">
    <location>
        <begin position="3"/>
        <end position="119"/>
    </location>
</feature>
<dbReference type="SUPFAM" id="SSF52172">
    <property type="entry name" value="CheY-like"/>
    <property type="match status" value="1"/>
</dbReference>
<dbReference type="Pfam" id="PF00072">
    <property type="entry name" value="Response_reg"/>
    <property type="match status" value="1"/>
</dbReference>
<feature type="modified residue" description="4-aspartylphosphate" evidence="2">
    <location>
        <position position="52"/>
    </location>
</feature>
<dbReference type="InterPro" id="IPR011006">
    <property type="entry name" value="CheY-like_superfamily"/>
</dbReference>
<evidence type="ECO:0000313" key="4">
    <source>
        <dbReference type="EMBL" id="KKB96125.1"/>
    </source>
</evidence>